<evidence type="ECO:0000313" key="1">
    <source>
        <dbReference type="EMBL" id="KAK4279042.1"/>
    </source>
</evidence>
<dbReference type="AlphaFoldDB" id="A0AAE1MXF8"/>
<proteinExistence type="predicted"/>
<dbReference type="Proteomes" id="UP001293593">
    <property type="component" value="Unassembled WGS sequence"/>
</dbReference>
<gene>
    <name evidence="1" type="ORF">QN277_016805</name>
</gene>
<organism evidence="1 2">
    <name type="scientific">Acacia crassicarpa</name>
    <name type="common">northern wattle</name>
    <dbReference type="NCBI Taxonomy" id="499986"/>
    <lineage>
        <taxon>Eukaryota</taxon>
        <taxon>Viridiplantae</taxon>
        <taxon>Streptophyta</taxon>
        <taxon>Embryophyta</taxon>
        <taxon>Tracheophyta</taxon>
        <taxon>Spermatophyta</taxon>
        <taxon>Magnoliopsida</taxon>
        <taxon>eudicotyledons</taxon>
        <taxon>Gunneridae</taxon>
        <taxon>Pentapetalae</taxon>
        <taxon>rosids</taxon>
        <taxon>fabids</taxon>
        <taxon>Fabales</taxon>
        <taxon>Fabaceae</taxon>
        <taxon>Caesalpinioideae</taxon>
        <taxon>mimosoid clade</taxon>
        <taxon>Acacieae</taxon>
        <taxon>Acacia</taxon>
    </lineage>
</organism>
<comment type="caution">
    <text evidence="1">The sequence shown here is derived from an EMBL/GenBank/DDBJ whole genome shotgun (WGS) entry which is preliminary data.</text>
</comment>
<accession>A0AAE1MXF8</accession>
<dbReference type="EMBL" id="JAWXYG010000003">
    <property type="protein sequence ID" value="KAK4279042.1"/>
    <property type="molecule type" value="Genomic_DNA"/>
</dbReference>
<protein>
    <submittedName>
        <fullName evidence="1">Uncharacterized protein</fullName>
    </submittedName>
</protein>
<evidence type="ECO:0000313" key="2">
    <source>
        <dbReference type="Proteomes" id="UP001293593"/>
    </source>
</evidence>
<keyword evidence="2" id="KW-1185">Reference proteome</keyword>
<reference evidence="1" key="1">
    <citation type="submission" date="2023-10" db="EMBL/GenBank/DDBJ databases">
        <title>Chromosome-level genome of the transformable northern wattle, Acacia crassicarpa.</title>
        <authorList>
            <person name="Massaro I."/>
            <person name="Sinha N.R."/>
            <person name="Poethig S."/>
            <person name="Leichty A.R."/>
        </authorList>
    </citation>
    <scope>NUCLEOTIDE SEQUENCE</scope>
    <source>
        <strain evidence="1">Acra3RX</strain>
        <tissue evidence="1">Leaf</tissue>
    </source>
</reference>
<name>A0AAE1MXF8_9FABA</name>
<sequence length="161" mass="18069">MNEALLGRVAWNIIAKPENLCSSVLIGKYGRQCMHNKECIVKNADSKMWKSINRLWPKLITNIGWEVGNGEKVSFWKDKWIEGGIRLADMCPVGLTENDDLITVKEMVGADGGWNLARIGGKLNEEGKMLLMATLPPADCREEDSVRWGKNLKSTYVVSEM</sequence>